<feature type="transmembrane region" description="Helical" evidence="8">
    <location>
        <begin position="369"/>
        <end position="388"/>
    </location>
</feature>
<evidence type="ECO:0000256" key="4">
    <source>
        <dbReference type="ARBA" id="ARBA00022692"/>
    </source>
</evidence>
<dbReference type="Proteomes" id="UP000199039">
    <property type="component" value="Unassembled WGS sequence"/>
</dbReference>
<keyword evidence="5" id="KW-0029">Amino-acid transport</keyword>
<dbReference type="PROSITE" id="PS00218">
    <property type="entry name" value="AMINO_ACID_PERMEASE_1"/>
    <property type="match status" value="1"/>
</dbReference>
<gene>
    <name evidence="10" type="ORF">SAMN05216410_2293</name>
</gene>
<dbReference type="PANTHER" id="PTHR43495:SF5">
    <property type="entry name" value="GAMMA-AMINOBUTYRIC ACID PERMEASE"/>
    <property type="match status" value="1"/>
</dbReference>
<comment type="similarity">
    <text evidence="2">Belongs to the amino acid-polyamine-organocation (APC) superfamily. Amino acid transporter (AAT) (TC 2.A.3.1) family.</text>
</comment>
<dbReference type="EMBL" id="FMYH01000003">
    <property type="protein sequence ID" value="SDC74065.1"/>
    <property type="molecule type" value="Genomic_DNA"/>
</dbReference>
<feature type="transmembrane region" description="Helical" evidence="8">
    <location>
        <begin position="55"/>
        <end position="75"/>
    </location>
</feature>
<dbReference type="PANTHER" id="PTHR43495">
    <property type="entry name" value="GABA PERMEASE"/>
    <property type="match status" value="1"/>
</dbReference>
<feature type="transmembrane region" description="Helical" evidence="8">
    <location>
        <begin position="281"/>
        <end position="309"/>
    </location>
</feature>
<feature type="transmembrane region" description="Helical" evidence="8">
    <location>
        <begin position="169"/>
        <end position="189"/>
    </location>
</feature>
<evidence type="ECO:0000256" key="6">
    <source>
        <dbReference type="ARBA" id="ARBA00022989"/>
    </source>
</evidence>
<accession>A0A1G6P3R7</accession>
<dbReference type="GO" id="GO:0006865">
    <property type="term" value="P:amino acid transport"/>
    <property type="evidence" value="ECO:0007669"/>
    <property type="project" value="UniProtKB-KW"/>
</dbReference>
<evidence type="ECO:0000313" key="11">
    <source>
        <dbReference type="Proteomes" id="UP000199039"/>
    </source>
</evidence>
<dbReference type="STRING" id="1814289.SAMN05216410_2293"/>
<dbReference type="GO" id="GO:0055085">
    <property type="term" value="P:transmembrane transport"/>
    <property type="evidence" value="ECO:0007669"/>
    <property type="project" value="InterPro"/>
</dbReference>
<name>A0A1G6P3R7_9MICO</name>
<protein>
    <submittedName>
        <fullName evidence="10">Aromatic amino acid:proton symporter, AAT family</fullName>
    </submittedName>
</protein>
<evidence type="ECO:0000256" key="5">
    <source>
        <dbReference type="ARBA" id="ARBA00022970"/>
    </source>
</evidence>
<keyword evidence="11" id="KW-1185">Reference proteome</keyword>
<keyword evidence="4 8" id="KW-0812">Transmembrane</keyword>
<feature type="transmembrane region" description="Helical" evidence="8">
    <location>
        <begin position="246"/>
        <end position="269"/>
    </location>
</feature>
<sequence length="468" mass="48883">MRSADGPALAPAPPIPANLSHGLKVRHLTMMGLGSAIGAGLFLGTGVGIQAAGPAVLVSYAIAGLLVILLMRMLAEMASAIPSSGAFSRYADLAIGRWAGFTTGWLYWFMLIMVLGVEITGASRIVHGWIPGVPQWVVALVFVCAFAVVNLSVVAHFGEFEFWFAAIKVVAIIGFLVVGVLVLTGVLHVGQDVGLTAMLSNGGFAPNGVAGIAAGLLAVVFAFGGIEIVTIAAAESRDPARSIAKAAASTVWRILFFYIGSVLVMVLILPWDSAELVAGPFVAVLAIAGIPGAVTVMEAVVVIALLSAFNANIYATSRMVFSLSERGDGPAYFAGVSATGVPSRAVWTSVAFGVVSVALNAWLPDQILGILLNAVGATLLVVWAFIAVSQLRLRPRLAAEGSLSLRMWAYPYLTWFTLALLAGVAVLMLFDAAARRQLLSALTLTLVIAAVYAVRQARQVRRGRTLAD</sequence>
<keyword evidence="6 8" id="KW-1133">Transmembrane helix</keyword>
<evidence type="ECO:0000256" key="8">
    <source>
        <dbReference type="SAM" id="Phobius"/>
    </source>
</evidence>
<feature type="domain" description="Amino acid permease/ SLC12A" evidence="9">
    <location>
        <begin position="27"/>
        <end position="435"/>
    </location>
</feature>
<feature type="transmembrane region" description="Helical" evidence="8">
    <location>
        <begin position="136"/>
        <end position="157"/>
    </location>
</feature>
<dbReference type="Pfam" id="PF00324">
    <property type="entry name" value="AA_permease"/>
    <property type="match status" value="1"/>
</dbReference>
<dbReference type="FunFam" id="1.20.1740.10:FF:000001">
    <property type="entry name" value="Amino acid permease"/>
    <property type="match status" value="1"/>
</dbReference>
<feature type="transmembrane region" description="Helical" evidence="8">
    <location>
        <begin position="28"/>
        <end position="49"/>
    </location>
</feature>
<reference evidence="10 11" key="1">
    <citation type="submission" date="2016-09" db="EMBL/GenBank/DDBJ databases">
        <authorList>
            <person name="Capua I."/>
            <person name="De Benedictis P."/>
            <person name="Joannis T."/>
            <person name="Lombin L.H."/>
            <person name="Cattoli G."/>
        </authorList>
    </citation>
    <scope>NUCLEOTIDE SEQUENCE [LARGE SCALE GENOMIC DNA]</scope>
    <source>
        <strain evidence="10 11">ISLP-3</strain>
    </source>
</reference>
<comment type="subcellular location">
    <subcellularLocation>
        <location evidence="1">Membrane</location>
        <topology evidence="1">Multi-pass membrane protein</topology>
    </subcellularLocation>
</comment>
<evidence type="ECO:0000256" key="7">
    <source>
        <dbReference type="ARBA" id="ARBA00023136"/>
    </source>
</evidence>
<evidence type="ECO:0000259" key="9">
    <source>
        <dbReference type="Pfam" id="PF00324"/>
    </source>
</evidence>
<dbReference type="PIRSF" id="PIRSF006060">
    <property type="entry name" value="AA_transporter"/>
    <property type="match status" value="1"/>
</dbReference>
<organism evidence="10 11">
    <name type="scientific">Sanguibacter gelidistatuariae</name>
    <dbReference type="NCBI Taxonomy" id="1814289"/>
    <lineage>
        <taxon>Bacteria</taxon>
        <taxon>Bacillati</taxon>
        <taxon>Actinomycetota</taxon>
        <taxon>Actinomycetes</taxon>
        <taxon>Micrococcales</taxon>
        <taxon>Sanguibacteraceae</taxon>
        <taxon>Sanguibacter</taxon>
    </lineage>
</organism>
<evidence type="ECO:0000256" key="1">
    <source>
        <dbReference type="ARBA" id="ARBA00004141"/>
    </source>
</evidence>
<keyword evidence="7 8" id="KW-0472">Membrane</keyword>
<feature type="transmembrane region" description="Helical" evidence="8">
    <location>
        <begin position="95"/>
        <end position="116"/>
    </location>
</feature>
<dbReference type="InterPro" id="IPR004841">
    <property type="entry name" value="AA-permease/SLC12A_dom"/>
</dbReference>
<dbReference type="AlphaFoldDB" id="A0A1G6P3R7"/>
<dbReference type="Gene3D" id="1.20.1740.10">
    <property type="entry name" value="Amino acid/polyamine transporter I"/>
    <property type="match status" value="1"/>
</dbReference>
<feature type="transmembrane region" description="Helical" evidence="8">
    <location>
        <begin position="436"/>
        <end position="454"/>
    </location>
</feature>
<evidence type="ECO:0000313" key="10">
    <source>
        <dbReference type="EMBL" id="SDC74065.1"/>
    </source>
</evidence>
<feature type="transmembrane region" description="Helical" evidence="8">
    <location>
        <begin position="409"/>
        <end position="430"/>
    </location>
</feature>
<keyword evidence="3" id="KW-0813">Transport</keyword>
<dbReference type="RefSeq" id="WP_245701049.1">
    <property type="nucleotide sequence ID" value="NZ_FMYH01000003.1"/>
</dbReference>
<proteinExistence type="inferred from homology"/>
<evidence type="ECO:0000256" key="2">
    <source>
        <dbReference type="ARBA" id="ARBA00008583"/>
    </source>
</evidence>
<dbReference type="GO" id="GO:0016020">
    <property type="term" value="C:membrane"/>
    <property type="evidence" value="ECO:0007669"/>
    <property type="project" value="UniProtKB-SubCell"/>
</dbReference>
<feature type="transmembrane region" description="Helical" evidence="8">
    <location>
        <begin position="209"/>
        <end position="234"/>
    </location>
</feature>
<evidence type="ECO:0000256" key="3">
    <source>
        <dbReference type="ARBA" id="ARBA00022448"/>
    </source>
</evidence>
<dbReference type="InterPro" id="IPR004840">
    <property type="entry name" value="Amino_acid_permease_CS"/>
</dbReference>